<evidence type="ECO:0000313" key="2">
    <source>
        <dbReference type="Proteomes" id="UP000637423"/>
    </source>
</evidence>
<name>A0A916XBX6_9BURK</name>
<sequence length="300" mass="33002">MPLQAAAQDTESRLREAIRDGNPTILKVQGATIRVVFAEGKTVLSKEQILDWVRTDAQTVAKYYGAFPVPELGLLLVPVAGGKINQGVTYGDGMPVIRVGIGRDADAATLERDWVMVHEMVHLAFPLMPRRHHWLEEGIATYVEPLARAQAGLLPPEKVWGDLMRDLHQGLPADGDQGLDNTHTWGRTYWGGALFCLMAELRLREQTNNRFGLQDALRGINRDSGGMAHEWPILRALKAGDAATGMQVLSDLYAEMANKPVTPDLPVLWARLGVAMVDGKIVFNDRAAMAGIRQAITRAR</sequence>
<reference evidence="1" key="1">
    <citation type="journal article" date="2014" name="Int. J. Syst. Evol. Microbiol.">
        <title>Complete genome sequence of Corynebacterium casei LMG S-19264T (=DSM 44701T), isolated from a smear-ripened cheese.</title>
        <authorList>
            <consortium name="US DOE Joint Genome Institute (JGI-PGF)"/>
            <person name="Walter F."/>
            <person name="Albersmeier A."/>
            <person name="Kalinowski J."/>
            <person name="Ruckert C."/>
        </authorList>
    </citation>
    <scope>NUCLEOTIDE SEQUENCE</scope>
    <source>
        <strain evidence="1">CGMCC 1.10998</strain>
    </source>
</reference>
<dbReference type="SUPFAM" id="SSF55486">
    <property type="entry name" value="Metalloproteases ('zincins'), catalytic domain"/>
    <property type="match status" value="1"/>
</dbReference>
<keyword evidence="2" id="KW-1185">Reference proteome</keyword>
<accession>A0A916XBX6</accession>
<organism evidence="1 2">
    <name type="scientific">Undibacterium terreum</name>
    <dbReference type="NCBI Taxonomy" id="1224302"/>
    <lineage>
        <taxon>Bacteria</taxon>
        <taxon>Pseudomonadati</taxon>
        <taxon>Pseudomonadota</taxon>
        <taxon>Betaproteobacteria</taxon>
        <taxon>Burkholderiales</taxon>
        <taxon>Oxalobacteraceae</taxon>
        <taxon>Undibacterium</taxon>
    </lineage>
</organism>
<dbReference type="EMBL" id="BMED01000001">
    <property type="protein sequence ID" value="GGC62627.1"/>
    <property type="molecule type" value="Genomic_DNA"/>
</dbReference>
<dbReference type="Proteomes" id="UP000637423">
    <property type="component" value="Unassembled WGS sequence"/>
</dbReference>
<reference evidence="1" key="2">
    <citation type="submission" date="2020-09" db="EMBL/GenBank/DDBJ databases">
        <authorList>
            <person name="Sun Q."/>
            <person name="Zhou Y."/>
        </authorList>
    </citation>
    <scope>NUCLEOTIDE SEQUENCE</scope>
    <source>
        <strain evidence="1">CGMCC 1.10998</strain>
    </source>
</reference>
<evidence type="ECO:0008006" key="3">
    <source>
        <dbReference type="Google" id="ProtNLM"/>
    </source>
</evidence>
<dbReference type="AlphaFoldDB" id="A0A916XBX6"/>
<comment type="caution">
    <text evidence="1">The sequence shown here is derived from an EMBL/GenBank/DDBJ whole genome shotgun (WGS) entry which is preliminary data.</text>
</comment>
<dbReference type="Gene3D" id="1.10.390.10">
    <property type="entry name" value="Neutral Protease Domain 2"/>
    <property type="match status" value="1"/>
</dbReference>
<gene>
    <name evidence="1" type="ORF">GCM10011396_06980</name>
</gene>
<evidence type="ECO:0000313" key="1">
    <source>
        <dbReference type="EMBL" id="GGC62627.1"/>
    </source>
</evidence>
<dbReference type="InterPro" id="IPR027268">
    <property type="entry name" value="Peptidase_M4/M1_CTD_sf"/>
</dbReference>
<protein>
    <recommendedName>
        <fullName evidence="3">Peptidase MA superfamily protein</fullName>
    </recommendedName>
</protein>
<proteinExistence type="predicted"/>